<reference evidence="2 3" key="1">
    <citation type="journal article" date="2019" name="Int. J. Syst. Evol. Microbiol.">
        <title>The Global Catalogue of Microorganisms (GCM) 10K type strain sequencing project: providing services to taxonomists for standard genome sequencing and annotation.</title>
        <authorList>
            <consortium name="The Broad Institute Genomics Platform"/>
            <consortium name="The Broad Institute Genome Sequencing Center for Infectious Disease"/>
            <person name="Wu L."/>
            <person name="Ma J."/>
        </authorList>
    </citation>
    <scope>NUCLEOTIDE SEQUENCE [LARGE SCALE GENOMIC DNA]</scope>
    <source>
        <strain evidence="2 3">CGMCC 1.15824</strain>
    </source>
</reference>
<dbReference type="RefSeq" id="WP_224829217.1">
    <property type="nucleotide sequence ID" value="NZ_JBHSJG010000047.1"/>
</dbReference>
<dbReference type="EMBL" id="JBHSJG010000047">
    <property type="protein sequence ID" value="MFC4989330.1"/>
    <property type="molecule type" value="Genomic_DNA"/>
</dbReference>
<comment type="caution">
    <text evidence="2">The sequence shown here is derived from an EMBL/GenBank/DDBJ whole genome shotgun (WGS) entry which is preliminary data.</text>
</comment>
<keyword evidence="3" id="KW-1185">Reference proteome</keyword>
<dbReference type="Pfam" id="PF18545">
    <property type="entry name" value="HalOD1"/>
    <property type="match status" value="1"/>
</dbReference>
<evidence type="ECO:0000313" key="2">
    <source>
        <dbReference type="EMBL" id="MFC4989330.1"/>
    </source>
</evidence>
<protein>
    <submittedName>
        <fullName evidence="2">HalOD1 output domain-containing protein</fullName>
    </submittedName>
</protein>
<dbReference type="AlphaFoldDB" id="A0ABD5QHX8"/>
<name>A0ABD5QHX8_9EURY</name>
<dbReference type="InterPro" id="IPR040624">
    <property type="entry name" value="HalOD1"/>
</dbReference>
<feature type="domain" description="Halobacterial output" evidence="1">
    <location>
        <begin position="8"/>
        <end position="80"/>
    </location>
</feature>
<proteinExistence type="predicted"/>
<evidence type="ECO:0000313" key="3">
    <source>
        <dbReference type="Proteomes" id="UP001595925"/>
    </source>
</evidence>
<accession>A0ABD5QHX8</accession>
<organism evidence="2 3">
    <name type="scientific">Saliphagus infecundisoli</name>
    <dbReference type="NCBI Taxonomy" id="1849069"/>
    <lineage>
        <taxon>Archaea</taxon>
        <taxon>Methanobacteriati</taxon>
        <taxon>Methanobacteriota</taxon>
        <taxon>Stenosarchaea group</taxon>
        <taxon>Halobacteria</taxon>
        <taxon>Halobacteriales</taxon>
        <taxon>Natrialbaceae</taxon>
        <taxon>Saliphagus</taxon>
    </lineage>
</organism>
<sequence>MERTIPPDTQPSSCIKKLIAELEECDPSQLGDLSTAVDTGELNTLTNPPPNKRTEERRSIGFVYCGYQTEVNSDRTLYIEK</sequence>
<evidence type="ECO:0000259" key="1">
    <source>
        <dbReference type="Pfam" id="PF18545"/>
    </source>
</evidence>
<gene>
    <name evidence="2" type="ORF">ACFPFO_16530</name>
</gene>
<dbReference type="Proteomes" id="UP001595925">
    <property type="component" value="Unassembled WGS sequence"/>
</dbReference>